<name>A0A2S7WIF1_9FLAO</name>
<dbReference type="OrthoDB" id="672524at2"/>
<reference evidence="2 3" key="1">
    <citation type="submission" date="2016-12" db="EMBL/GenBank/DDBJ databases">
        <title>Trade-off between light-utilization and light-protection in marine flavobacteria.</title>
        <authorList>
            <person name="Kumagai Y."/>
            <person name="Yoshizawa S."/>
            <person name="Kogure K."/>
            <person name="Iwasaki W."/>
        </authorList>
    </citation>
    <scope>NUCLEOTIDE SEQUENCE [LARGE SCALE GENOMIC DNA]</scope>
    <source>
        <strain evidence="2 3">ATCC 43844</strain>
    </source>
</reference>
<accession>A0A2S7WIF1</accession>
<organism evidence="2 3">
    <name type="scientific">Polaribacter glomeratus</name>
    <dbReference type="NCBI Taxonomy" id="102"/>
    <lineage>
        <taxon>Bacteria</taxon>
        <taxon>Pseudomonadati</taxon>
        <taxon>Bacteroidota</taxon>
        <taxon>Flavobacteriia</taxon>
        <taxon>Flavobacteriales</taxon>
        <taxon>Flavobacteriaceae</taxon>
    </lineage>
</organism>
<proteinExistence type="predicted"/>
<comment type="caution">
    <text evidence="2">The sequence shown here is derived from an EMBL/GenBank/DDBJ whole genome shotgun (WGS) entry which is preliminary data.</text>
</comment>
<dbReference type="Pfam" id="PF11188">
    <property type="entry name" value="DUF2975"/>
    <property type="match status" value="1"/>
</dbReference>
<evidence type="ECO:0000313" key="2">
    <source>
        <dbReference type="EMBL" id="PQJ77370.1"/>
    </source>
</evidence>
<keyword evidence="1" id="KW-0472">Membrane</keyword>
<dbReference type="RefSeq" id="WP_105022691.1">
    <property type="nucleotide sequence ID" value="NZ_MSCM01000002.1"/>
</dbReference>
<evidence type="ECO:0000256" key="1">
    <source>
        <dbReference type="SAM" id="Phobius"/>
    </source>
</evidence>
<dbReference type="Proteomes" id="UP000239068">
    <property type="component" value="Unassembled WGS sequence"/>
</dbReference>
<evidence type="ECO:0008006" key="4">
    <source>
        <dbReference type="Google" id="ProtNLM"/>
    </source>
</evidence>
<feature type="transmembrane region" description="Helical" evidence="1">
    <location>
        <begin position="107"/>
        <end position="127"/>
    </location>
</feature>
<keyword evidence="3" id="KW-1185">Reference proteome</keyword>
<protein>
    <recommendedName>
        <fullName evidence="4">DUF2975 domain-containing protein</fullName>
    </recommendedName>
</protein>
<sequence>MKTAKILKVMHILSWIVFIGLCIKTGAILISYFISTGSPEAARNLYTGLDLSEYYNHSFRQYTFIVSYKVALFATEAYIAFLVTELLSSLNLEKPFNLVVQKLMQNISYSIFNLWVLAILHNAHVKFLAKKYDYSMDLFSSDFIFLAGVIFIFAQMVKRGIEIQSENDLTI</sequence>
<evidence type="ECO:0000313" key="3">
    <source>
        <dbReference type="Proteomes" id="UP000239068"/>
    </source>
</evidence>
<dbReference type="InterPro" id="IPR021354">
    <property type="entry name" value="DUF2975"/>
</dbReference>
<keyword evidence="1" id="KW-1133">Transmembrane helix</keyword>
<gene>
    <name evidence="2" type="ORF">BTO16_16195</name>
</gene>
<feature type="transmembrane region" description="Helical" evidence="1">
    <location>
        <begin position="139"/>
        <end position="157"/>
    </location>
</feature>
<dbReference type="EMBL" id="MSCM01000002">
    <property type="protein sequence ID" value="PQJ77370.1"/>
    <property type="molecule type" value="Genomic_DNA"/>
</dbReference>
<dbReference type="AlphaFoldDB" id="A0A2S7WIF1"/>
<keyword evidence="1" id="KW-0812">Transmembrane</keyword>
<feature type="transmembrane region" description="Helical" evidence="1">
    <location>
        <begin position="65"/>
        <end position="87"/>
    </location>
</feature>
<feature type="transmembrane region" description="Helical" evidence="1">
    <location>
        <begin position="12"/>
        <end position="34"/>
    </location>
</feature>